<evidence type="ECO:0000256" key="1">
    <source>
        <dbReference type="SAM" id="SignalP"/>
    </source>
</evidence>
<reference evidence="2" key="1">
    <citation type="submission" date="2012-12" db="EMBL/GenBank/DDBJ databases">
        <title>Identification and characterization of a phenylalanine ammonia-lyase gene family in Isatis indigotica Fort.</title>
        <authorList>
            <person name="Liu Q."/>
            <person name="Chen J."/>
            <person name="Zhou X."/>
            <person name="Di P."/>
            <person name="Xiao Y."/>
            <person name="Xuan H."/>
            <person name="Zhang L."/>
            <person name="Chen W."/>
        </authorList>
    </citation>
    <scope>NUCLEOTIDE SEQUENCE</scope>
    <source>
        <tissue evidence="2">Salivary gland</tissue>
    </source>
</reference>
<organism evidence="2">
    <name type="scientific">Ixodes ricinus</name>
    <name type="common">Common tick</name>
    <name type="synonym">Acarus ricinus</name>
    <dbReference type="NCBI Taxonomy" id="34613"/>
    <lineage>
        <taxon>Eukaryota</taxon>
        <taxon>Metazoa</taxon>
        <taxon>Ecdysozoa</taxon>
        <taxon>Arthropoda</taxon>
        <taxon>Chelicerata</taxon>
        <taxon>Arachnida</taxon>
        <taxon>Acari</taxon>
        <taxon>Parasitiformes</taxon>
        <taxon>Ixodida</taxon>
        <taxon>Ixodoidea</taxon>
        <taxon>Ixodidae</taxon>
        <taxon>Ixodinae</taxon>
        <taxon>Ixodes</taxon>
    </lineage>
</organism>
<sequence length="80" mass="9160">MTFIWASWFLLHMIKTFDCLSHVVLLKKLEAYGIRGQALLLLQSYLEYRQQYVNVNGYSSTVRFITSGVPQGSILGPFSI</sequence>
<feature type="chain" id="PRO_5005515923" evidence="1">
    <location>
        <begin position="20"/>
        <end position="80"/>
    </location>
</feature>
<dbReference type="AlphaFoldDB" id="A0A0K8R3A8"/>
<feature type="signal peptide" evidence="1">
    <location>
        <begin position="1"/>
        <end position="19"/>
    </location>
</feature>
<evidence type="ECO:0000313" key="2">
    <source>
        <dbReference type="EMBL" id="JAA65338.1"/>
    </source>
</evidence>
<dbReference type="EMBL" id="GADI01008470">
    <property type="protein sequence ID" value="JAA65338.1"/>
    <property type="molecule type" value="mRNA"/>
</dbReference>
<keyword evidence="2" id="KW-0695">RNA-directed DNA polymerase</keyword>
<keyword evidence="1" id="KW-0732">Signal</keyword>
<proteinExistence type="evidence at transcript level"/>
<keyword evidence="2" id="KW-0548">Nucleotidyltransferase</keyword>
<accession>A0A0K8R3A8</accession>
<keyword evidence="2" id="KW-0808">Transferase</keyword>
<protein>
    <submittedName>
        <fullName evidence="2">Putative intron-specific reverse transcriptase</fullName>
    </submittedName>
</protein>
<name>A0A0K8R3A8_IXORI</name>
<dbReference type="GO" id="GO:0003964">
    <property type="term" value="F:RNA-directed DNA polymerase activity"/>
    <property type="evidence" value="ECO:0007669"/>
    <property type="project" value="UniProtKB-KW"/>
</dbReference>
<dbReference type="PANTHER" id="PTHR33332">
    <property type="entry name" value="REVERSE TRANSCRIPTASE DOMAIN-CONTAINING PROTEIN"/>
    <property type="match status" value="1"/>
</dbReference>